<dbReference type="EMBL" id="MHPE01000026">
    <property type="protein sequence ID" value="OGZ76778.1"/>
    <property type="molecule type" value="Genomic_DNA"/>
</dbReference>
<protein>
    <recommendedName>
        <fullName evidence="4">Phosphoribosyltransferase domain-containing protein</fullName>
    </recommendedName>
</protein>
<evidence type="ECO:0000256" key="1">
    <source>
        <dbReference type="SAM" id="MobiDB-lite"/>
    </source>
</evidence>
<proteinExistence type="predicted"/>
<dbReference type="Proteomes" id="UP000178632">
    <property type="component" value="Unassembled WGS sequence"/>
</dbReference>
<evidence type="ECO:0000313" key="3">
    <source>
        <dbReference type="Proteomes" id="UP000178632"/>
    </source>
</evidence>
<evidence type="ECO:0008006" key="4">
    <source>
        <dbReference type="Google" id="ProtNLM"/>
    </source>
</evidence>
<gene>
    <name evidence="2" type="ORF">A3G45_00275</name>
</gene>
<dbReference type="AlphaFoldDB" id="A0A1G2IRJ6"/>
<sequence length="262" mass="29579">MKETLPKVETKPRKGIELEEVAELEEPIRKIIEKIKSRIENGEYGLIIGDDASGRIPTLILGNFIKNISEKKGLDKLNIIFIPGKLNYFFHRERSKELDKYISGYGATKKRRILIVTDTIQSGGSLETLVKLLKKSGHSCDIATIGIEFPDEYDDERFKNLGTTEVISGEYQKRNSDFHPNTPGVYQSESSGVYKRPGDKVSKTLKSSALPEGVDPEDVNPESINTHSSRQEIQESINKSRKDANVVVEHLIDWYESQKQGK</sequence>
<evidence type="ECO:0000313" key="2">
    <source>
        <dbReference type="EMBL" id="OGZ76778.1"/>
    </source>
</evidence>
<feature type="region of interest" description="Disordered" evidence="1">
    <location>
        <begin position="173"/>
        <end position="242"/>
    </location>
</feature>
<organism evidence="2 3">
    <name type="scientific">Candidatus Staskawiczbacteria bacterium RIFCSPLOWO2_12_FULL_37_15</name>
    <dbReference type="NCBI Taxonomy" id="1802218"/>
    <lineage>
        <taxon>Bacteria</taxon>
        <taxon>Candidatus Staskawicziibacteriota</taxon>
    </lineage>
</organism>
<comment type="caution">
    <text evidence="2">The sequence shown here is derived from an EMBL/GenBank/DDBJ whole genome shotgun (WGS) entry which is preliminary data.</text>
</comment>
<name>A0A1G2IRJ6_9BACT</name>
<feature type="compositionally biased region" description="Basic and acidic residues" evidence="1">
    <location>
        <begin position="229"/>
        <end position="242"/>
    </location>
</feature>
<dbReference type="InterPro" id="IPR000836">
    <property type="entry name" value="PRTase_dom"/>
</dbReference>
<accession>A0A1G2IRJ6</accession>
<dbReference type="SUPFAM" id="SSF53271">
    <property type="entry name" value="PRTase-like"/>
    <property type="match status" value="1"/>
</dbReference>
<dbReference type="InterPro" id="IPR029057">
    <property type="entry name" value="PRTase-like"/>
</dbReference>
<dbReference type="CDD" id="cd06223">
    <property type="entry name" value="PRTases_typeI"/>
    <property type="match status" value="1"/>
</dbReference>
<dbReference type="Gene3D" id="3.40.50.2020">
    <property type="match status" value="1"/>
</dbReference>
<reference evidence="2 3" key="1">
    <citation type="journal article" date="2016" name="Nat. Commun.">
        <title>Thousands of microbial genomes shed light on interconnected biogeochemical processes in an aquifer system.</title>
        <authorList>
            <person name="Anantharaman K."/>
            <person name="Brown C.T."/>
            <person name="Hug L.A."/>
            <person name="Sharon I."/>
            <person name="Castelle C.J."/>
            <person name="Probst A.J."/>
            <person name="Thomas B.C."/>
            <person name="Singh A."/>
            <person name="Wilkins M.J."/>
            <person name="Karaoz U."/>
            <person name="Brodie E.L."/>
            <person name="Williams K.H."/>
            <person name="Hubbard S.S."/>
            <person name="Banfield J.F."/>
        </authorList>
    </citation>
    <scope>NUCLEOTIDE SEQUENCE [LARGE SCALE GENOMIC DNA]</scope>
</reference>